<dbReference type="AlphaFoldDB" id="A0ABD1NEC5"/>
<keyword evidence="1" id="KW-1133">Transmembrane helix</keyword>
<sequence length="124" mass="13691">MAISDAVARNLTTIFVALMASFQAYAFLCGRRISGGYAALLSTAALLLILVATLTWDISRKARCGRRSRHHHVEEVCKGGICWHGVAPPSPASQLRFTLPRHLPWISKEEHETIGYSTFILLVT</sequence>
<organism evidence="2 3">
    <name type="scientific">Flemingia macrophylla</name>
    <dbReference type="NCBI Taxonomy" id="520843"/>
    <lineage>
        <taxon>Eukaryota</taxon>
        <taxon>Viridiplantae</taxon>
        <taxon>Streptophyta</taxon>
        <taxon>Embryophyta</taxon>
        <taxon>Tracheophyta</taxon>
        <taxon>Spermatophyta</taxon>
        <taxon>Magnoliopsida</taxon>
        <taxon>eudicotyledons</taxon>
        <taxon>Gunneridae</taxon>
        <taxon>Pentapetalae</taxon>
        <taxon>rosids</taxon>
        <taxon>fabids</taxon>
        <taxon>Fabales</taxon>
        <taxon>Fabaceae</taxon>
        <taxon>Papilionoideae</taxon>
        <taxon>50 kb inversion clade</taxon>
        <taxon>NPAAA clade</taxon>
        <taxon>indigoferoid/millettioid clade</taxon>
        <taxon>Phaseoleae</taxon>
        <taxon>Flemingia</taxon>
    </lineage>
</organism>
<dbReference type="PANTHER" id="PTHR37714:SF1">
    <property type="entry name" value="PROTEIN, PUTATIVE-RELATED"/>
    <property type="match status" value="1"/>
</dbReference>
<accession>A0ABD1NEC5</accession>
<proteinExistence type="predicted"/>
<keyword evidence="3" id="KW-1185">Reference proteome</keyword>
<dbReference type="Proteomes" id="UP001603857">
    <property type="component" value="Unassembled WGS sequence"/>
</dbReference>
<protein>
    <submittedName>
        <fullName evidence="2">Uncharacterized protein</fullName>
    </submittedName>
</protein>
<keyword evidence="1" id="KW-0472">Membrane</keyword>
<feature type="transmembrane region" description="Helical" evidence="1">
    <location>
        <begin position="36"/>
        <end position="59"/>
    </location>
</feature>
<evidence type="ECO:0000256" key="1">
    <source>
        <dbReference type="SAM" id="Phobius"/>
    </source>
</evidence>
<reference evidence="2 3" key="1">
    <citation type="submission" date="2024-08" db="EMBL/GenBank/DDBJ databases">
        <title>Insights into the chromosomal genome structure of Flemingia macrophylla.</title>
        <authorList>
            <person name="Ding Y."/>
            <person name="Zhao Y."/>
            <person name="Bi W."/>
            <person name="Wu M."/>
            <person name="Zhao G."/>
            <person name="Gong Y."/>
            <person name="Li W."/>
            <person name="Zhang P."/>
        </authorList>
    </citation>
    <scope>NUCLEOTIDE SEQUENCE [LARGE SCALE GENOMIC DNA]</scope>
    <source>
        <strain evidence="2">DYQJB</strain>
        <tissue evidence="2">Leaf</tissue>
    </source>
</reference>
<comment type="caution">
    <text evidence="2">The sequence shown here is derived from an EMBL/GenBank/DDBJ whole genome shotgun (WGS) entry which is preliminary data.</text>
</comment>
<dbReference type="PANTHER" id="PTHR37714">
    <property type="entry name" value="PROTEIN, PUTATIVE-RELATED"/>
    <property type="match status" value="1"/>
</dbReference>
<keyword evidence="1" id="KW-0812">Transmembrane</keyword>
<evidence type="ECO:0000313" key="3">
    <source>
        <dbReference type="Proteomes" id="UP001603857"/>
    </source>
</evidence>
<evidence type="ECO:0000313" key="2">
    <source>
        <dbReference type="EMBL" id="KAL2346238.1"/>
    </source>
</evidence>
<dbReference type="EMBL" id="JBGMDY010000001">
    <property type="protein sequence ID" value="KAL2346238.1"/>
    <property type="molecule type" value="Genomic_DNA"/>
</dbReference>
<gene>
    <name evidence="2" type="ORF">Fmac_000238</name>
</gene>
<name>A0ABD1NEC5_9FABA</name>